<evidence type="ECO:0000313" key="1">
    <source>
        <dbReference type="EMBL" id="MBC3917309.1"/>
    </source>
</evidence>
<accession>A0ABR6ZNY9</accession>
<sequence length="62" mass="7262">MTELNARVALENKVLALLTFFEPFNEFDQEEKCRILFGLTDPNDRKTFSELMVKEFFIVCIG</sequence>
<protein>
    <submittedName>
        <fullName evidence="1">Uncharacterized protein</fullName>
    </submittedName>
</protein>
<reference evidence="1 2" key="1">
    <citation type="submission" date="2020-08" db="EMBL/GenBank/DDBJ databases">
        <title>Novel species isolated from subtropical streams in China.</title>
        <authorList>
            <person name="Lu H."/>
        </authorList>
    </citation>
    <scope>NUCLEOTIDE SEQUENCE [LARGE SCALE GENOMIC DNA]</scope>
    <source>
        <strain evidence="1 2">CY18W</strain>
    </source>
</reference>
<dbReference type="RefSeq" id="WP_186946538.1">
    <property type="nucleotide sequence ID" value="NZ_JACOGF010000003.1"/>
</dbReference>
<dbReference type="EMBL" id="JACOGF010000003">
    <property type="protein sequence ID" value="MBC3917309.1"/>
    <property type="molecule type" value="Genomic_DNA"/>
</dbReference>
<comment type="caution">
    <text evidence="1">The sequence shown here is derived from an EMBL/GenBank/DDBJ whole genome shotgun (WGS) entry which is preliminary data.</text>
</comment>
<name>A0ABR6ZNY9_9BURK</name>
<organism evidence="1 2">
    <name type="scientific">Undibacterium hunanense</name>
    <dbReference type="NCBI Taxonomy" id="2762292"/>
    <lineage>
        <taxon>Bacteria</taxon>
        <taxon>Pseudomonadati</taxon>
        <taxon>Pseudomonadota</taxon>
        <taxon>Betaproteobacteria</taxon>
        <taxon>Burkholderiales</taxon>
        <taxon>Oxalobacteraceae</taxon>
        <taxon>Undibacterium</taxon>
    </lineage>
</organism>
<proteinExistence type="predicted"/>
<gene>
    <name evidence="1" type="ORF">H8L32_07470</name>
</gene>
<evidence type="ECO:0000313" key="2">
    <source>
        <dbReference type="Proteomes" id="UP000650424"/>
    </source>
</evidence>
<keyword evidence="2" id="KW-1185">Reference proteome</keyword>
<dbReference type="Proteomes" id="UP000650424">
    <property type="component" value="Unassembled WGS sequence"/>
</dbReference>